<dbReference type="Pfam" id="PF12825">
    <property type="entry name" value="DUF3818"/>
    <property type="match status" value="1"/>
</dbReference>
<sequence length="707" mass="78456">MDPPPLTERQIHALLNILTHAETYSEIEAFKHPHTISQYGYPFAPAPPVSTDGHDDEKKPVASATSPLLQTLLVKFVLPLPGIRDLPPEFWNVRVQGLLAKLAEEDLSESYDKGAIGTRKTLATGASALIEMLARGCLGGYQCSETYSDARDGSEDANVSVNVNGNGGKGEEVEKSLEDSWEEFLEELIHGEMIEALCEWLEESEDVEGHSDLVKAAADYSIINLASLLHHVFAVTPEGQYVLSLFRNSHRLIPYGMIRQILKFGNAATMLNSLLKLLLAKLSLGSFSNWAGLTSKADEGMNLLQRIISGVMYWDSSEFKKTADKIEKSKAAPSSKHLKAIRKHAQGPREKRLEIRQLSIQSSKSIIFSILDDAHPNLSCTLTETQHHECLQYYAAHLSTRDRDVIVNTFCRQTPDLLTQAVRDVVGVYEPMIRNIHDNIDLAEHLDAAKAFIEDLIAVSSSRKVSGEGRETAKNGHGHRDDDGAYELPTVEDYVDLLHRHKGSVYKWLHHVSNKCPEVRDMVKEWAQGAAEVFRAEGPSAGTRGDAFTQHRLQLMFASLPKEKQDAIRPVLDKHSDYLDSLHGITHARVQTILDKAESSTSCGPGMYLASWQSLLDESLVSPGFEGNMRKGKDVINRITPGKPGVGGETAWDGSVDVTRAMEEIELEERLRPDGKVVVDALGQQFHELLREVAKGAVRDAWRRENT</sequence>
<evidence type="ECO:0000256" key="1">
    <source>
        <dbReference type="SAM" id="MobiDB-lite"/>
    </source>
</evidence>
<accession>A0A084FVH7</accession>
<dbReference type="InterPro" id="IPR047168">
    <property type="entry name" value="LEC1-like"/>
</dbReference>
<organism evidence="4 5">
    <name type="scientific">Pseudallescheria apiosperma</name>
    <name type="common">Scedosporium apiospermum</name>
    <dbReference type="NCBI Taxonomy" id="563466"/>
    <lineage>
        <taxon>Eukaryota</taxon>
        <taxon>Fungi</taxon>
        <taxon>Dikarya</taxon>
        <taxon>Ascomycota</taxon>
        <taxon>Pezizomycotina</taxon>
        <taxon>Sordariomycetes</taxon>
        <taxon>Hypocreomycetidae</taxon>
        <taxon>Microascales</taxon>
        <taxon>Microascaceae</taxon>
        <taxon>Scedosporium</taxon>
    </lineage>
</organism>
<dbReference type="VEuPathDB" id="FungiDB:SAPIO_CDS10475"/>
<dbReference type="Pfam" id="PF12828">
    <property type="entry name" value="PXB"/>
    <property type="match status" value="1"/>
</dbReference>
<feature type="compositionally biased region" description="Basic and acidic residues" evidence="1">
    <location>
        <begin position="466"/>
        <end position="483"/>
    </location>
</feature>
<gene>
    <name evidence="4" type="ORF">SAPIO_CDS10475</name>
</gene>
<dbReference type="OrthoDB" id="2117459at2759"/>
<dbReference type="GO" id="GO:0035091">
    <property type="term" value="F:phosphatidylinositol binding"/>
    <property type="evidence" value="ECO:0007669"/>
    <property type="project" value="TreeGrafter"/>
</dbReference>
<dbReference type="OMA" id="MINGMMR"/>
<reference evidence="4 5" key="1">
    <citation type="journal article" date="2014" name="Genome Announc.">
        <title>Draft genome sequence of the pathogenic fungus Scedosporium apiospermum.</title>
        <authorList>
            <person name="Vandeputte P."/>
            <person name="Ghamrawi S."/>
            <person name="Rechenmann M."/>
            <person name="Iltis A."/>
            <person name="Giraud S."/>
            <person name="Fleury M."/>
            <person name="Thornton C."/>
            <person name="Delhaes L."/>
            <person name="Meyer W."/>
            <person name="Papon N."/>
            <person name="Bouchara J.P."/>
        </authorList>
    </citation>
    <scope>NUCLEOTIDE SEQUENCE [LARGE SCALE GENOMIC DNA]</scope>
    <source>
        <strain evidence="4 5">IHEM 14462</strain>
    </source>
</reference>
<protein>
    <submittedName>
        <fullName evidence="4">Uncharacterized protein</fullName>
    </submittedName>
</protein>
<dbReference type="PANTHER" id="PTHR47185:SF2">
    <property type="entry name" value="FUNGAL PROTEIN"/>
    <property type="match status" value="1"/>
</dbReference>
<feature type="region of interest" description="Disordered" evidence="1">
    <location>
        <begin position="466"/>
        <end position="485"/>
    </location>
</feature>
<comment type="caution">
    <text evidence="4">The sequence shown here is derived from an EMBL/GenBank/DDBJ whole genome shotgun (WGS) entry which is preliminary data.</text>
</comment>
<evidence type="ECO:0000313" key="5">
    <source>
        <dbReference type="Proteomes" id="UP000028545"/>
    </source>
</evidence>
<dbReference type="InterPro" id="IPR024555">
    <property type="entry name" value="PX-associated"/>
</dbReference>
<dbReference type="RefSeq" id="XP_016638888.1">
    <property type="nucleotide sequence ID" value="XM_016784058.1"/>
</dbReference>
<dbReference type="GeneID" id="27719675"/>
<name>A0A084FVH7_PSEDA</name>
<dbReference type="HOGENOM" id="CLU_024451_0_0_1"/>
<evidence type="ECO:0000313" key="4">
    <source>
        <dbReference type="EMBL" id="KEZ39089.1"/>
    </source>
</evidence>
<proteinExistence type="predicted"/>
<evidence type="ECO:0000259" key="3">
    <source>
        <dbReference type="Pfam" id="PF12828"/>
    </source>
</evidence>
<dbReference type="EMBL" id="JOWA01000165">
    <property type="protein sequence ID" value="KEZ39089.1"/>
    <property type="molecule type" value="Genomic_DNA"/>
</dbReference>
<feature type="domain" description="PX-associated" evidence="3">
    <location>
        <begin position="4"/>
        <end position="135"/>
    </location>
</feature>
<feature type="domain" description="PX" evidence="2">
    <location>
        <begin position="196"/>
        <end position="397"/>
    </location>
</feature>
<dbReference type="AlphaFoldDB" id="A0A084FVH7"/>
<keyword evidence="5" id="KW-1185">Reference proteome</keyword>
<dbReference type="InterPro" id="IPR024554">
    <property type="entry name" value="LEC1-like_C"/>
</dbReference>
<dbReference type="KEGG" id="sapo:SAPIO_CDS10475"/>
<dbReference type="PANTHER" id="PTHR47185">
    <property type="entry name" value="PX DOMAIN-CONTAINING PROTEIN YPR097W"/>
    <property type="match status" value="1"/>
</dbReference>
<evidence type="ECO:0000259" key="2">
    <source>
        <dbReference type="Pfam" id="PF12825"/>
    </source>
</evidence>
<dbReference type="Proteomes" id="UP000028545">
    <property type="component" value="Unassembled WGS sequence"/>
</dbReference>